<keyword evidence="3 5" id="KW-0067">ATP-binding</keyword>
<proteinExistence type="predicted"/>
<dbReference type="AlphaFoldDB" id="A0A1H0UWF9"/>
<dbReference type="GO" id="GO:0016887">
    <property type="term" value="F:ATP hydrolysis activity"/>
    <property type="evidence" value="ECO:0007669"/>
    <property type="project" value="InterPro"/>
</dbReference>
<dbReference type="InterPro" id="IPR003439">
    <property type="entry name" value="ABC_transporter-like_ATP-bd"/>
</dbReference>
<dbReference type="Proteomes" id="UP000198860">
    <property type="component" value="Unassembled WGS sequence"/>
</dbReference>
<dbReference type="InterPro" id="IPR051782">
    <property type="entry name" value="ABC_Transporter_VariousFunc"/>
</dbReference>
<evidence type="ECO:0000259" key="4">
    <source>
        <dbReference type="PROSITE" id="PS50893"/>
    </source>
</evidence>
<sequence>MGVVLDVKNCSVDIQKERILRDISFHVKKSEIMALVGHNGAGKSTLMKTMIGSREKITGTLSIAGNDQEKQYKAYKRNFTYIPEEPLLFNELTVYHHFKLYQKSYSVHEGVFDSRVKTYTEGFELKDKLDEYPEALSKGMRQKVQTICALIPDVPVLFIDEPFMGLDVYAGRFLEEELVRKKVQGASIVLTTHQLEKVSELADRYVMLVEGKVSSSGDVSEFHELERRST</sequence>
<dbReference type="Gene3D" id="3.40.50.300">
    <property type="entry name" value="P-loop containing nucleotide triphosphate hydrolases"/>
    <property type="match status" value="1"/>
</dbReference>
<dbReference type="CDD" id="cd03230">
    <property type="entry name" value="ABC_DR_subfamily_A"/>
    <property type="match status" value="1"/>
</dbReference>
<dbReference type="OrthoDB" id="9804819at2"/>
<name>A0A1H0UWF9_HALAD</name>
<dbReference type="PANTHER" id="PTHR42939:SF5">
    <property type="entry name" value="ABC-TYPE TRANSPORTER ATP-BINDING PROTEIN ECSA"/>
    <property type="match status" value="1"/>
</dbReference>
<dbReference type="Pfam" id="PF00005">
    <property type="entry name" value="ABC_tran"/>
    <property type="match status" value="1"/>
</dbReference>
<protein>
    <submittedName>
        <fullName evidence="5">ABC-2 type transport system ATP-binding protein</fullName>
    </submittedName>
</protein>
<dbReference type="PROSITE" id="PS50893">
    <property type="entry name" value="ABC_TRANSPORTER_2"/>
    <property type="match status" value="1"/>
</dbReference>
<dbReference type="STRING" id="240303.SAMN05421677_1291"/>
<keyword evidence="6" id="KW-1185">Reference proteome</keyword>
<dbReference type="SMART" id="SM00382">
    <property type="entry name" value="AAA"/>
    <property type="match status" value="1"/>
</dbReference>
<feature type="domain" description="ABC transporter" evidence="4">
    <location>
        <begin position="5"/>
        <end position="230"/>
    </location>
</feature>
<keyword evidence="2" id="KW-0547">Nucleotide-binding</keyword>
<evidence type="ECO:0000256" key="1">
    <source>
        <dbReference type="ARBA" id="ARBA00022448"/>
    </source>
</evidence>
<dbReference type="SUPFAM" id="SSF52540">
    <property type="entry name" value="P-loop containing nucleoside triphosphate hydrolases"/>
    <property type="match status" value="1"/>
</dbReference>
<evidence type="ECO:0000313" key="5">
    <source>
        <dbReference type="EMBL" id="SDP70431.1"/>
    </source>
</evidence>
<evidence type="ECO:0000256" key="3">
    <source>
        <dbReference type="ARBA" id="ARBA00022840"/>
    </source>
</evidence>
<dbReference type="EMBL" id="FNIZ01000029">
    <property type="protein sequence ID" value="SDP70431.1"/>
    <property type="molecule type" value="Genomic_DNA"/>
</dbReference>
<dbReference type="RefSeq" id="WP_089654662.1">
    <property type="nucleotide sequence ID" value="NZ_FNIZ01000029.1"/>
</dbReference>
<dbReference type="InterPro" id="IPR003593">
    <property type="entry name" value="AAA+_ATPase"/>
</dbReference>
<evidence type="ECO:0000256" key="2">
    <source>
        <dbReference type="ARBA" id="ARBA00022741"/>
    </source>
</evidence>
<keyword evidence="1" id="KW-0813">Transport</keyword>
<accession>A0A1H0UWF9</accession>
<organism evidence="5 6">
    <name type="scientific">Halobacillus aidingensis</name>
    <dbReference type="NCBI Taxonomy" id="240303"/>
    <lineage>
        <taxon>Bacteria</taxon>
        <taxon>Bacillati</taxon>
        <taxon>Bacillota</taxon>
        <taxon>Bacilli</taxon>
        <taxon>Bacillales</taxon>
        <taxon>Bacillaceae</taxon>
        <taxon>Halobacillus</taxon>
    </lineage>
</organism>
<dbReference type="InterPro" id="IPR027417">
    <property type="entry name" value="P-loop_NTPase"/>
</dbReference>
<dbReference type="PANTHER" id="PTHR42939">
    <property type="entry name" value="ABC TRANSPORTER ATP-BINDING PROTEIN ALBC-RELATED"/>
    <property type="match status" value="1"/>
</dbReference>
<evidence type="ECO:0000313" key="6">
    <source>
        <dbReference type="Proteomes" id="UP000198860"/>
    </source>
</evidence>
<reference evidence="6" key="1">
    <citation type="submission" date="2016-10" db="EMBL/GenBank/DDBJ databases">
        <authorList>
            <person name="Varghese N."/>
            <person name="Submissions S."/>
        </authorList>
    </citation>
    <scope>NUCLEOTIDE SEQUENCE [LARGE SCALE GENOMIC DNA]</scope>
    <source>
        <strain evidence="6">CGMCC 1.3703</strain>
    </source>
</reference>
<dbReference type="GO" id="GO:0005524">
    <property type="term" value="F:ATP binding"/>
    <property type="evidence" value="ECO:0007669"/>
    <property type="project" value="UniProtKB-KW"/>
</dbReference>
<gene>
    <name evidence="5" type="ORF">SAMN05421677_1291</name>
</gene>